<dbReference type="GO" id="GO:0019346">
    <property type="term" value="P:transsulfuration"/>
    <property type="evidence" value="ECO:0007669"/>
    <property type="project" value="InterPro"/>
</dbReference>
<dbReference type="FunFam" id="3.40.640.10:FF:000046">
    <property type="entry name" value="Cystathionine gamma-lyase"/>
    <property type="match status" value="1"/>
</dbReference>
<dbReference type="Proteomes" id="UP000322983">
    <property type="component" value="Chromosome"/>
</dbReference>
<dbReference type="FunFam" id="3.90.1150.10:FF:000033">
    <property type="entry name" value="Cystathionine gamma-synthase"/>
    <property type="match status" value="1"/>
</dbReference>
<protein>
    <recommendedName>
        <fullName evidence="8">Cystathionine gamma-synthase</fullName>
    </recommendedName>
</protein>
<reference evidence="5 6" key="2">
    <citation type="journal article" date="2020" name="Int. J. Syst. Evol. Microbiol.">
        <title>Sulfuracidifex tepidarius gen. nov., sp. nov. and transfer of Sulfolobus metallicus Huber and Stetter 1992 to the genus Sulfuracidifex as Sulfuracidifex metallicus comb. nov.</title>
        <authorList>
            <person name="Itoh T."/>
            <person name="Miura T."/>
            <person name="Sakai H.D."/>
            <person name="Kato S."/>
            <person name="Ohkuma M."/>
            <person name="Takashina T."/>
        </authorList>
    </citation>
    <scope>NUCLEOTIDE SEQUENCE</scope>
    <source>
        <strain evidence="4 6">IC-006</strain>
        <strain evidence="5">IC-007</strain>
    </source>
</reference>
<dbReference type="PANTHER" id="PTHR11808:SF50">
    <property type="entry name" value="CYSTATHIONINE BETA-LYASE"/>
    <property type="match status" value="1"/>
</dbReference>
<dbReference type="SUPFAM" id="SSF53383">
    <property type="entry name" value="PLP-dependent transferases"/>
    <property type="match status" value="1"/>
</dbReference>
<dbReference type="Gene3D" id="3.40.640.10">
    <property type="entry name" value="Type I PLP-dependent aspartate aminotransferase-like (Major domain)"/>
    <property type="match status" value="1"/>
</dbReference>
<evidence type="ECO:0000313" key="7">
    <source>
        <dbReference type="Proteomes" id="UP000325030"/>
    </source>
</evidence>
<sequence>MVSELNDSTKSVDERIDEKTGAVTTPIYQTVAFEFPEGEKYRYSREANPTVCELSRKIAQIEEAEMGVSFSSGMGAISTTMFHYVSPGKTIVIHKDMFGRSFRFFNDFLKGWGVNVKVSNIGTASLLDEINSLPRVDVVFIESITNPLLRVLDVEEISKVTKEKGGSLIVDNTFASPINMKPIKLNADIVIESGSKFISGHNDVIAGLAAGPRDVMVKIDLMRRTMGTSMDPHTAYLTIRGMKTLKIRMDVINRNALAVAEFLEDHPKVSKVYYPGLKSHEDFRIASRILKGFGGVVSFDVKGSAEDALKVMKSLKVIIAAQTLGGVNSIISHPPSMSHRTLSPEERKAIGINDSLLRLSVGIEDQEDLISDLDSALKVLS</sequence>
<dbReference type="GO" id="GO:0047804">
    <property type="term" value="F:cysteine-S-conjugate beta-lyase activity"/>
    <property type="evidence" value="ECO:0007669"/>
    <property type="project" value="UniProtKB-ARBA"/>
</dbReference>
<dbReference type="Gene3D" id="3.90.1150.10">
    <property type="entry name" value="Aspartate Aminotransferase, domain 1"/>
    <property type="match status" value="1"/>
</dbReference>
<evidence type="ECO:0000313" key="4">
    <source>
        <dbReference type="EMBL" id="BBG25415.1"/>
    </source>
</evidence>
<keyword evidence="2" id="KW-0663">Pyridoxal phosphate</keyword>
<accession>A0A510E6R1</accession>
<evidence type="ECO:0000256" key="2">
    <source>
        <dbReference type="ARBA" id="ARBA00022898"/>
    </source>
</evidence>
<dbReference type="GO" id="GO:0009086">
    <property type="term" value="P:methionine biosynthetic process"/>
    <property type="evidence" value="ECO:0007669"/>
    <property type="project" value="UniProtKB-ARBA"/>
</dbReference>
<dbReference type="InterPro" id="IPR015421">
    <property type="entry name" value="PyrdxlP-dep_Trfase_major"/>
</dbReference>
<dbReference type="EMBL" id="AP018930">
    <property type="protein sequence ID" value="BBG28209.1"/>
    <property type="molecule type" value="Genomic_DNA"/>
</dbReference>
<name>A0A510E6R1_9CREN</name>
<keyword evidence="3" id="KW-0456">Lyase</keyword>
<dbReference type="PANTHER" id="PTHR11808">
    <property type="entry name" value="TRANS-SULFURATION ENZYME FAMILY MEMBER"/>
    <property type="match status" value="1"/>
</dbReference>
<dbReference type="GO" id="GO:0030170">
    <property type="term" value="F:pyridoxal phosphate binding"/>
    <property type="evidence" value="ECO:0007669"/>
    <property type="project" value="InterPro"/>
</dbReference>
<dbReference type="NCBIfam" id="NF005047">
    <property type="entry name" value="PRK06460.1"/>
    <property type="match status" value="1"/>
</dbReference>
<comment type="cofactor">
    <cofactor evidence="1">
        <name>pyridoxal 5'-phosphate</name>
        <dbReference type="ChEBI" id="CHEBI:597326"/>
    </cofactor>
</comment>
<evidence type="ECO:0000313" key="5">
    <source>
        <dbReference type="EMBL" id="BBG28209.1"/>
    </source>
</evidence>
<dbReference type="InterPro" id="IPR015424">
    <property type="entry name" value="PyrdxlP-dep_Trfase"/>
</dbReference>
<dbReference type="InterPro" id="IPR000277">
    <property type="entry name" value="Cys/Met-Metab_PyrdxlP-dep_enz"/>
</dbReference>
<dbReference type="KEGG" id="step:IC006_2751"/>
<evidence type="ECO:0000313" key="6">
    <source>
        <dbReference type="Proteomes" id="UP000322983"/>
    </source>
</evidence>
<dbReference type="AlphaFoldDB" id="A0A510E6R1"/>
<dbReference type="EMBL" id="AP018929">
    <property type="protein sequence ID" value="BBG25415.1"/>
    <property type="molecule type" value="Genomic_DNA"/>
</dbReference>
<accession>A0A510DYW3</accession>
<dbReference type="GO" id="GO:0005737">
    <property type="term" value="C:cytoplasm"/>
    <property type="evidence" value="ECO:0007669"/>
    <property type="project" value="TreeGrafter"/>
</dbReference>
<dbReference type="PIRSF" id="PIRSF001434">
    <property type="entry name" value="CGS"/>
    <property type="match status" value="1"/>
</dbReference>
<evidence type="ECO:0000256" key="1">
    <source>
        <dbReference type="ARBA" id="ARBA00001933"/>
    </source>
</evidence>
<reference evidence="7" key="1">
    <citation type="submission" date="2018-09" db="EMBL/GenBank/DDBJ databases">
        <title>Complete Genome Sequencing of Sulfolobus sp. JCM 16834.</title>
        <authorList>
            <person name="Kato S."/>
            <person name="Itoh T."/>
            <person name="Ohkuma M."/>
        </authorList>
    </citation>
    <scope>NUCLEOTIDE SEQUENCE [LARGE SCALE GENOMIC DNA]</scope>
    <source>
        <strain evidence="7">IC-007</strain>
    </source>
</reference>
<dbReference type="Proteomes" id="UP000325030">
    <property type="component" value="Chromosome"/>
</dbReference>
<evidence type="ECO:0000256" key="3">
    <source>
        <dbReference type="ARBA" id="ARBA00023239"/>
    </source>
</evidence>
<evidence type="ECO:0008006" key="8">
    <source>
        <dbReference type="Google" id="ProtNLM"/>
    </source>
</evidence>
<dbReference type="CDD" id="cd00614">
    <property type="entry name" value="CGS_like"/>
    <property type="match status" value="1"/>
</dbReference>
<keyword evidence="6" id="KW-1185">Reference proteome</keyword>
<dbReference type="InterPro" id="IPR015422">
    <property type="entry name" value="PyrdxlP-dep_Trfase_small"/>
</dbReference>
<proteinExistence type="predicted"/>
<dbReference type="Pfam" id="PF01053">
    <property type="entry name" value="Cys_Met_Meta_PP"/>
    <property type="match status" value="1"/>
</dbReference>
<dbReference type="STRING" id="1294262.GCA_001316085_00700"/>
<organism evidence="5 7">
    <name type="scientific">Sulfuracidifex tepidarius</name>
    <dbReference type="NCBI Taxonomy" id="1294262"/>
    <lineage>
        <taxon>Archaea</taxon>
        <taxon>Thermoproteota</taxon>
        <taxon>Thermoprotei</taxon>
        <taxon>Sulfolobales</taxon>
        <taxon>Sulfolobaceae</taxon>
        <taxon>Sulfuracidifex</taxon>
    </lineage>
</organism>
<gene>
    <name evidence="4" type="ORF">IC006_2751</name>
    <name evidence="5" type="ORF">IC007_2765</name>
</gene>